<evidence type="ECO:0000313" key="4">
    <source>
        <dbReference type="Proteomes" id="UP000094389"/>
    </source>
</evidence>
<reference evidence="1" key="1">
    <citation type="submission" date="2014-12" db="EMBL/GenBank/DDBJ databases">
        <authorList>
            <person name="Jaenicke S."/>
        </authorList>
    </citation>
    <scope>NUCLEOTIDE SEQUENCE [LARGE SCALE GENOMIC DNA]</scope>
    <source>
        <strain evidence="1">CBS1600</strain>
    </source>
</reference>
<dbReference type="STRING" id="983966.A0A0H5C6T2"/>
<organism evidence="1 3">
    <name type="scientific">Cyberlindnera jadinii (strain ATCC 18201 / CBS 1600 / BCRC 20928 / JCM 3617 / NBRC 0987 / NRRL Y-1542)</name>
    <name type="common">Torula yeast</name>
    <name type="synonym">Candida utilis</name>
    <dbReference type="NCBI Taxonomy" id="983966"/>
    <lineage>
        <taxon>Eukaryota</taxon>
        <taxon>Fungi</taxon>
        <taxon>Dikarya</taxon>
        <taxon>Ascomycota</taxon>
        <taxon>Saccharomycotina</taxon>
        <taxon>Saccharomycetes</taxon>
        <taxon>Phaffomycetales</taxon>
        <taxon>Phaffomycetaceae</taxon>
        <taxon>Cyberlindnera</taxon>
    </lineage>
</organism>
<dbReference type="Proteomes" id="UP000038830">
    <property type="component" value="Unassembled WGS sequence"/>
</dbReference>
<name>A0A0H5C6T2_CYBJN</name>
<keyword evidence="4" id="KW-1185">Reference proteome</keyword>
<dbReference type="AlphaFoldDB" id="A0A0H5C6T2"/>
<accession>A0A1E4S1Y0</accession>
<evidence type="ECO:0000313" key="2">
    <source>
        <dbReference type="EMBL" id="ODV73515.1"/>
    </source>
</evidence>
<evidence type="ECO:0000313" key="3">
    <source>
        <dbReference type="Proteomes" id="UP000038830"/>
    </source>
</evidence>
<reference evidence="3" key="2">
    <citation type="journal article" date="2015" name="J. Biotechnol.">
        <title>The structure of the Cyberlindnera jadinii genome and its relation to Candida utilis analyzed by the occurrence of single nucleotide polymorphisms.</title>
        <authorList>
            <person name="Rupp O."/>
            <person name="Brinkrolf K."/>
            <person name="Buerth C."/>
            <person name="Kunigo M."/>
            <person name="Schneider J."/>
            <person name="Jaenicke S."/>
            <person name="Goesmann A."/>
            <person name="Puehler A."/>
            <person name="Jaeger K.-E."/>
            <person name="Ernst J.F."/>
        </authorList>
    </citation>
    <scope>NUCLEOTIDE SEQUENCE [LARGE SCALE GENOMIC DNA]</scope>
    <source>
        <strain evidence="3">ATCC 18201 / CBS 1600 / BCRC 20928 / JCM 3617 / NBRC 0987 / NRRL Y-1542</strain>
    </source>
</reference>
<gene>
    <name evidence="1" type="ORF">BN1211_4227</name>
    <name evidence="2" type="ORF">CYBJADRAFT_167555</name>
</gene>
<evidence type="ECO:0000313" key="1">
    <source>
        <dbReference type="EMBL" id="CEP23602.1"/>
    </source>
</evidence>
<dbReference type="InterPro" id="IPR021211">
    <property type="entry name" value="SAM35"/>
</dbReference>
<dbReference type="OMA" id="FVENECK"/>
<dbReference type="EMBL" id="CDQK01000004">
    <property type="protein sequence ID" value="CEP23602.1"/>
    <property type="molecule type" value="Genomic_DNA"/>
</dbReference>
<dbReference type="Pfam" id="PF10806">
    <property type="entry name" value="SAM35"/>
    <property type="match status" value="1"/>
</dbReference>
<accession>A0A0H5C6T2</accession>
<reference evidence="2 4" key="3">
    <citation type="journal article" date="2016" name="Proc. Natl. Acad. Sci. U.S.A.">
        <title>Comparative genomics of biotechnologically important yeasts.</title>
        <authorList>
            <person name="Riley R."/>
            <person name="Haridas S."/>
            <person name="Wolfe K.H."/>
            <person name="Lopes M.R."/>
            <person name="Hittinger C.T."/>
            <person name="Goeker M."/>
            <person name="Salamov A.A."/>
            <person name="Wisecaver J.H."/>
            <person name="Long T.M."/>
            <person name="Calvey C.H."/>
            <person name="Aerts A.L."/>
            <person name="Barry K.W."/>
            <person name="Choi C."/>
            <person name="Clum A."/>
            <person name="Coughlan A.Y."/>
            <person name="Deshpande S."/>
            <person name="Douglass A.P."/>
            <person name="Hanson S.J."/>
            <person name="Klenk H.-P."/>
            <person name="LaButti K.M."/>
            <person name="Lapidus A."/>
            <person name="Lindquist E.A."/>
            <person name="Lipzen A.M."/>
            <person name="Meier-Kolthoff J.P."/>
            <person name="Ohm R.A."/>
            <person name="Otillar R.P."/>
            <person name="Pangilinan J.L."/>
            <person name="Peng Y."/>
            <person name="Rokas A."/>
            <person name="Rosa C.A."/>
            <person name="Scheuner C."/>
            <person name="Sibirny A.A."/>
            <person name="Slot J.C."/>
            <person name="Stielow J.B."/>
            <person name="Sun H."/>
            <person name="Kurtzman C.P."/>
            <person name="Blackwell M."/>
            <person name="Grigoriev I.V."/>
            <person name="Jeffries T.W."/>
        </authorList>
    </citation>
    <scope>NUCLEOTIDE SEQUENCE [LARGE SCALE GENOMIC DNA]</scope>
    <source>
        <strain evidence="4">ATCC 18201 / CBS 1600 / BCRC 20928 / JCM 3617 / NBRC 0987 / NRRL Y-1542</strain>
        <strain evidence="2">NRRL Y-1542</strain>
    </source>
</reference>
<dbReference type="EMBL" id="KV453930">
    <property type="protein sequence ID" value="ODV73515.1"/>
    <property type="molecule type" value="Genomic_DNA"/>
</dbReference>
<dbReference type="OrthoDB" id="198787at2759"/>
<dbReference type="Proteomes" id="UP000094389">
    <property type="component" value="Unassembled WGS sequence"/>
</dbReference>
<sequence>MTIPEPLRVLFDTFPISQLPSVVQHTAQEKVALEKRQYRYSQRRSASPLTKFTVCVHNVYKADDNSYLATDPLCLTVQLAMCLKLDVSIPKVNHDHLDKSRDLLFVVNHHACEQLPLYLEDEDGSSKHQVVRDYNYLQDSLIQSLVTSSTELMLITLVDCVLYDSWVTTLLFEMDSKQLCSMYIHDITANHTFVNSLSVPQLSHSLIHRNGFNLRNPHITKLYDSIYTWRTDKYVSFEKERNLRELHHALENLETILSKKNSDFFHIKTSDKDKSIGLLDVKLASYITLCEQFMEGTTMYNTLLGHHLLREHARQVVKQCS</sequence>
<proteinExistence type="predicted"/>
<protein>
    <submittedName>
        <fullName evidence="1">Uncharacterized protein</fullName>
    </submittedName>
</protein>